<dbReference type="Pfam" id="PF14365">
    <property type="entry name" value="Neprosin_AP"/>
    <property type="match status" value="1"/>
</dbReference>
<evidence type="ECO:0000313" key="4">
    <source>
        <dbReference type="Proteomes" id="UP001202328"/>
    </source>
</evidence>
<evidence type="ECO:0000313" key="3">
    <source>
        <dbReference type="EMBL" id="KAI3863753.1"/>
    </source>
</evidence>
<organism evidence="3 4">
    <name type="scientific">Papaver atlanticum</name>
    <dbReference type="NCBI Taxonomy" id="357466"/>
    <lineage>
        <taxon>Eukaryota</taxon>
        <taxon>Viridiplantae</taxon>
        <taxon>Streptophyta</taxon>
        <taxon>Embryophyta</taxon>
        <taxon>Tracheophyta</taxon>
        <taxon>Spermatophyta</taxon>
        <taxon>Magnoliopsida</taxon>
        <taxon>Ranunculales</taxon>
        <taxon>Papaveraceae</taxon>
        <taxon>Papaveroideae</taxon>
        <taxon>Papaver</taxon>
    </lineage>
</organism>
<keyword evidence="1" id="KW-1133">Transmembrane helix</keyword>
<gene>
    <name evidence="3" type="ORF">MKW98_031345</name>
</gene>
<dbReference type="Pfam" id="PF03080">
    <property type="entry name" value="Neprosin"/>
    <property type="match status" value="1"/>
</dbReference>
<dbReference type="InterPro" id="IPR025521">
    <property type="entry name" value="Neprosin_propep"/>
</dbReference>
<comment type="caution">
    <text evidence="3">The sequence shown here is derived from an EMBL/GenBank/DDBJ whole genome shotgun (WGS) entry which is preliminary data.</text>
</comment>
<dbReference type="Proteomes" id="UP001202328">
    <property type="component" value="Unassembled WGS sequence"/>
</dbReference>
<protein>
    <recommendedName>
        <fullName evidence="2">Neprosin PEP catalytic domain-containing protein</fullName>
    </recommendedName>
</protein>
<feature type="transmembrane region" description="Helical" evidence="1">
    <location>
        <begin position="7"/>
        <end position="26"/>
    </location>
</feature>
<dbReference type="PANTHER" id="PTHR31589">
    <property type="entry name" value="PROTEIN, PUTATIVE (DUF239)-RELATED-RELATED"/>
    <property type="match status" value="1"/>
</dbReference>
<accession>A0AAD4X9H9</accession>
<dbReference type="Gene3D" id="3.90.1320.10">
    <property type="entry name" value="Outer-capsid protein sigma 3, large lobe"/>
    <property type="match status" value="1"/>
</dbReference>
<keyword evidence="4" id="KW-1185">Reference proteome</keyword>
<dbReference type="InterPro" id="IPR053168">
    <property type="entry name" value="Glutamic_endopeptidase"/>
</dbReference>
<keyword evidence="1" id="KW-0812">Transmembrane</keyword>
<dbReference type="PANTHER" id="PTHR31589:SF221">
    <property type="entry name" value="LIGASE, PUTATIVE (DUF239)-RELATED"/>
    <property type="match status" value="1"/>
</dbReference>
<reference evidence="3" key="1">
    <citation type="submission" date="2022-04" db="EMBL/GenBank/DDBJ databases">
        <title>A functionally conserved STORR gene fusion in Papaver species that diverged 16.8 million years ago.</title>
        <authorList>
            <person name="Catania T."/>
        </authorList>
    </citation>
    <scope>NUCLEOTIDE SEQUENCE</scope>
    <source>
        <strain evidence="3">S-188037</strain>
    </source>
</reference>
<dbReference type="EMBL" id="JAJJMB010014022">
    <property type="protein sequence ID" value="KAI3863753.1"/>
    <property type="molecule type" value="Genomic_DNA"/>
</dbReference>
<feature type="domain" description="Neprosin PEP catalytic" evidence="2">
    <location>
        <begin position="116"/>
        <end position="350"/>
    </location>
</feature>
<evidence type="ECO:0000256" key="1">
    <source>
        <dbReference type="SAM" id="Phobius"/>
    </source>
</evidence>
<evidence type="ECO:0000259" key="2">
    <source>
        <dbReference type="PROSITE" id="PS52045"/>
    </source>
</evidence>
<dbReference type="PROSITE" id="PS52045">
    <property type="entry name" value="NEPROSIN_PEP_CD"/>
    <property type="match status" value="1"/>
</dbReference>
<dbReference type="InterPro" id="IPR004314">
    <property type="entry name" value="Neprosin"/>
</dbReference>
<sequence length="350" mass="39514">MLKFINFPLWIIFSILSFGILTHEIIVDETISNANASIIKTIESDNDEIIDCYSIHKQHAFSNPLFRNHPIQMRPSSYPQGVQPKEQKKFELTQTWHKYGLCPEGTVPIRSKHLHPSSSDDVTTTNEYASITPIGENFQGAQATINLWKPLIEQPREFSASQIWISTGDKEAIEAGLEVNKNLYGDEKPRIFVYWTVTDHFNSTGCYNIQCRGFVQTTSKISLDFIFNNLSIFRGTQYSADFIMFKVKTSSNIQGIVVGYWPHFLFKQLSTKATRIDFGGQISNTKPNMRHTKTQIGSVKVFDGNYEAKVPGTVFMIQSNTNCYGLSLGQTDSSGIIFYYGGPGFSSTCQ</sequence>
<proteinExistence type="predicted"/>
<name>A0AAD4X9H9_9MAGN</name>
<dbReference type="AlphaFoldDB" id="A0AAD4X9H9"/>
<keyword evidence="1" id="KW-0472">Membrane</keyword>